<dbReference type="PROSITE" id="PS51387">
    <property type="entry name" value="FAD_PCMH"/>
    <property type="match status" value="1"/>
</dbReference>
<evidence type="ECO:0000256" key="1">
    <source>
        <dbReference type="ARBA" id="ARBA00005466"/>
    </source>
</evidence>
<keyword evidence="2" id="KW-0560">Oxidoreductase</keyword>
<dbReference type="AlphaFoldDB" id="A0AA40BWY5"/>
<feature type="domain" description="FAD-binding PCMH-type" evidence="4">
    <location>
        <begin position="118"/>
        <end position="303"/>
    </location>
</feature>
<protein>
    <submittedName>
        <fullName evidence="5">FAD binding domain protein</fullName>
    </submittedName>
</protein>
<dbReference type="Gene3D" id="3.30.465.10">
    <property type="match status" value="2"/>
</dbReference>
<organism evidence="5 6">
    <name type="scientific">Immersiella caudata</name>
    <dbReference type="NCBI Taxonomy" id="314043"/>
    <lineage>
        <taxon>Eukaryota</taxon>
        <taxon>Fungi</taxon>
        <taxon>Dikarya</taxon>
        <taxon>Ascomycota</taxon>
        <taxon>Pezizomycotina</taxon>
        <taxon>Sordariomycetes</taxon>
        <taxon>Sordariomycetidae</taxon>
        <taxon>Sordariales</taxon>
        <taxon>Lasiosphaeriaceae</taxon>
        <taxon>Immersiella</taxon>
    </lineage>
</organism>
<dbReference type="PANTHER" id="PTHR13878:SF155">
    <property type="entry name" value="ALCOHOL OXIDASE, PUTATIVE (AFU_ORTHOLOGUE AFUA_4G00430)-RELATED"/>
    <property type="match status" value="1"/>
</dbReference>
<keyword evidence="6" id="KW-1185">Reference proteome</keyword>
<accession>A0AA40BWY5</accession>
<dbReference type="InterPro" id="IPR036318">
    <property type="entry name" value="FAD-bd_PCMH-like_sf"/>
</dbReference>
<dbReference type="InterPro" id="IPR050432">
    <property type="entry name" value="FAD-linked_Oxidoreductases_BP"/>
</dbReference>
<dbReference type="InterPro" id="IPR006094">
    <property type="entry name" value="Oxid_FAD_bind_N"/>
</dbReference>
<evidence type="ECO:0000256" key="2">
    <source>
        <dbReference type="ARBA" id="ARBA00023002"/>
    </source>
</evidence>
<dbReference type="Pfam" id="PF08031">
    <property type="entry name" value="BBE"/>
    <property type="match status" value="1"/>
</dbReference>
<dbReference type="GO" id="GO:0071949">
    <property type="term" value="F:FAD binding"/>
    <property type="evidence" value="ECO:0007669"/>
    <property type="project" value="InterPro"/>
</dbReference>
<name>A0AA40BWY5_9PEZI</name>
<gene>
    <name evidence="5" type="ORF">B0T14DRAFT_546806</name>
</gene>
<sequence length="583" mass="62434">MAIQLRPLIAILLFGAALTAAAPSPKCRCGPAEPCWPPEPAWNALNASIDGNLVAVRPFASVCHDPTYDLDACQIAKRMSNESLWLSANPGAVQSANWASLPQRNETCYIDTHKSLPCGQGRISLYSAVVRKTEQIQAAVRFAKKHNVRLAIKNTGHCFLGRSVAPDSLQILTHHLKEIAFVDDFRPTGSLNKSCGSAVTIGAGVQLKELYTALGKKNLTAVIGASHTVGAAGGYIQGGGHSPLGTWKGMAADNALEFEVVTAKGDLVTANSFQNPDLFFALRGGGGGSWGVVTRVTIRTFPDPPTAIQSLTISSVNSTAFWAFIEAFHVGLPSINDAGGSGYYFITPSLNVSTLSIALFFAGHQNGTIMASVLDPLINLANETFSPSSVVALRFQAPGFRHVIDQLLPGDSDTTGNIVRIGSRLVSHKFLSSRPGAAKLTSALQNISTHFPSAAMTGHVVSGGQVARNSNLGVAVNPAWRRTVTHLVSGVSWPATAAVEEQREKERGVTEVMVPMLAGLEPDMGAYLNEADAYERDFQKSFWGGNYGRLREIKRRWDPESVFIVRAGVGSEEWDAEGRCRLW</sequence>
<evidence type="ECO:0000259" key="4">
    <source>
        <dbReference type="PROSITE" id="PS51387"/>
    </source>
</evidence>
<evidence type="ECO:0000313" key="6">
    <source>
        <dbReference type="Proteomes" id="UP001175000"/>
    </source>
</evidence>
<reference evidence="5" key="1">
    <citation type="submission" date="2023-06" db="EMBL/GenBank/DDBJ databases">
        <title>Genome-scale phylogeny and comparative genomics of the fungal order Sordariales.</title>
        <authorList>
            <consortium name="Lawrence Berkeley National Laboratory"/>
            <person name="Hensen N."/>
            <person name="Bonometti L."/>
            <person name="Westerberg I."/>
            <person name="Brannstrom I.O."/>
            <person name="Guillou S."/>
            <person name="Cros-Aarteil S."/>
            <person name="Calhoun S."/>
            <person name="Haridas S."/>
            <person name="Kuo A."/>
            <person name="Mondo S."/>
            <person name="Pangilinan J."/>
            <person name="Riley R."/>
            <person name="Labutti K."/>
            <person name="Andreopoulos B."/>
            <person name="Lipzen A."/>
            <person name="Chen C."/>
            <person name="Yanf M."/>
            <person name="Daum C."/>
            <person name="Ng V."/>
            <person name="Clum A."/>
            <person name="Steindorff A."/>
            <person name="Ohm R."/>
            <person name="Martin F."/>
            <person name="Silar P."/>
            <person name="Natvig D."/>
            <person name="Lalanne C."/>
            <person name="Gautier V."/>
            <person name="Ament-Velasquez S.L."/>
            <person name="Kruys A."/>
            <person name="Hutchinson M.I."/>
            <person name="Powell A.J."/>
            <person name="Barry K."/>
            <person name="Miller A.N."/>
            <person name="Grigoriev I.V."/>
            <person name="Debuchy R."/>
            <person name="Gladieux P."/>
            <person name="Thoren M.H."/>
            <person name="Johannesson H."/>
        </authorList>
    </citation>
    <scope>NUCLEOTIDE SEQUENCE</scope>
    <source>
        <strain evidence="5">CBS 606.72</strain>
    </source>
</reference>
<comment type="similarity">
    <text evidence="1">Belongs to the oxygen-dependent FAD-linked oxidoreductase family.</text>
</comment>
<dbReference type="InterPro" id="IPR016166">
    <property type="entry name" value="FAD-bd_PCMH"/>
</dbReference>
<feature type="chain" id="PRO_5041314915" evidence="3">
    <location>
        <begin position="22"/>
        <end position="583"/>
    </location>
</feature>
<proteinExistence type="inferred from homology"/>
<dbReference type="SUPFAM" id="SSF56176">
    <property type="entry name" value="FAD-binding/transporter-associated domain-like"/>
    <property type="match status" value="1"/>
</dbReference>
<comment type="caution">
    <text evidence="5">The sequence shown here is derived from an EMBL/GenBank/DDBJ whole genome shotgun (WGS) entry which is preliminary data.</text>
</comment>
<dbReference type="EMBL" id="JAULSU010000005">
    <property type="protein sequence ID" value="KAK0616582.1"/>
    <property type="molecule type" value="Genomic_DNA"/>
</dbReference>
<dbReference type="Pfam" id="PF01565">
    <property type="entry name" value="FAD_binding_4"/>
    <property type="match status" value="1"/>
</dbReference>
<dbReference type="Proteomes" id="UP001175000">
    <property type="component" value="Unassembled WGS sequence"/>
</dbReference>
<dbReference type="GO" id="GO:0016491">
    <property type="term" value="F:oxidoreductase activity"/>
    <property type="evidence" value="ECO:0007669"/>
    <property type="project" value="UniProtKB-KW"/>
</dbReference>
<evidence type="ECO:0000256" key="3">
    <source>
        <dbReference type="SAM" id="SignalP"/>
    </source>
</evidence>
<dbReference type="PANTHER" id="PTHR13878">
    <property type="entry name" value="GULONOLACTONE OXIDASE"/>
    <property type="match status" value="1"/>
</dbReference>
<dbReference type="InterPro" id="IPR012951">
    <property type="entry name" value="BBE"/>
</dbReference>
<keyword evidence="3" id="KW-0732">Signal</keyword>
<evidence type="ECO:0000313" key="5">
    <source>
        <dbReference type="EMBL" id="KAK0616582.1"/>
    </source>
</evidence>
<feature type="signal peptide" evidence="3">
    <location>
        <begin position="1"/>
        <end position="21"/>
    </location>
</feature>
<dbReference type="InterPro" id="IPR016169">
    <property type="entry name" value="FAD-bd_PCMH_sub2"/>
</dbReference>